<evidence type="ECO:0000256" key="3">
    <source>
        <dbReference type="ARBA" id="ARBA00007192"/>
    </source>
</evidence>
<dbReference type="Gene3D" id="3.30.1460.20">
    <property type="match status" value="1"/>
</dbReference>
<dbReference type="Proteomes" id="UP001552299">
    <property type="component" value="Unassembled WGS sequence"/>
</dbReference>
<dbReference type="GO" id="GO:0042995">
    <property type="term" value="C:cell projection"/>
    <property type="evidence" value="ECO:0007669"/>
    <property type="project" value="UniProtKB-SubCell"/>
</dbReference>
<comment type="similarity">
    <text evidence="3">Belongs to the ARPC2 family.</text>
</comment>
<protein>
    <recommendedName>
        <fullName evidence="8">Arp2/3 complex 34 kDa subunit</fullName>
    </recommendedName>
</protein>
<accession>A0ABD0UVP6</accession>
<dbReference type="FunFam" id="3.30.1460.20:FF:000006">
    <property type="entry name" value="Arp2/3 complex 34 kDa subunit"/>
    <property type="match status" value="1"/>
</dbReference>
<dbReference type="SUPFAM" id="SSF69645">
    <property type="entry name" value="Arp2/3 complex subunits"/>
    <property type="match status" value="1"/>
</dbReference>
<evidence type="ECO:0000256" key="4">
    <source>
        <dbReference type="ARBA" id="ARBA00022490"/>
    </source>
</evidence>
<sequence length="174" mass="20025">MILLQSASRFLLQILQNRLISSEKSVDLDCHSVEFDDVRYHIQFSVKSPQVMLLSISLPIPPPETVFVNGLPLGAIEAVKGAYGELVQILDPPKDGYNLTMKLNFTKLPQDEGRLIAFMPSLLRQWMTIYDTQTRTWQYGYDRTGLETSFYGFYMSSIYELSTIGYTRVRRLKQ</sequence>
<comment type="caution">
    <text evidence="10">The sequence shown here is derived from an EMBL/GenBank/DDBJ whole genome shotgun (WGS) entry which is preliminary data.</text>
</comment>
<gene>
    <name evidence="10" type="ORF">M5K25_014821</name>
</gene>
<evidence type="ECO:0000256" key="8">
    <source>
        <dbReference type="ARBA" id="ARBA00029755"/>
    </source>
</evidence>
<name>A0ABD0UVP6_DENTH</name>
<proteinExistence type="inferred from homology"/>
<dbReference type="EMBL" id="JANQDX010000012">
    <property type="protein sequence ID" value="KAL0914472.1"/>
    <property type="molecule type" value="Genomic_DNA"/>
</dbReference>
<reference evidence="10 11" key="1">
    <citation type="journal article" date="2024" name="Plant Biotechnol. J.">
        <title>Dendrobium thyrsiflorum genome and its molecular insights into genes involved in important horticultural traits.</title>
        <authorList>
            <person name="Chen B."/>
            <person name="Wang J.Y."/>
            <person name="Zheng P.J."/>
            <person name="Li K.L."/>
            <person name="Liang Y.M."/>
            <person name="Chen X.F."/>
            <person name="Zhang C."/>
            <person name="Zhao X."/>
            <person name="He X."/>
            <person name="Zhang G.Q."/>
            <person name="Liu Z.J."/>
            <person name="Xu Q."/>
        </authorList>
    </citation>
    <scope>NUCLEOTIDE SEQUENCE [LARGE SCALE GENOMIC DNA]</scope>
    <source>
        <strain evidence="10">GZMU011</strain>
    </source>
</reference>
<keyword evidence="11" id="KW-1185">Reference proteome</keyword>
<evidence type="ECO:0000256" key="6">
    <source>
        <dbReference type="ARBA" id="ARBA00023212"/>
    </source>
</evidence>
<evidence type="ECO:0000256" key="2">
    <source>
        <dbReference type="ARBA" id="ARBA00004316"/>
    </source>
</evidence>
<keyword evidence="5" id="KW-0009">Actin-binding</keyword>
<keyword evidence="6" id="KW-0206">Cytoskeleton</keyword>
<dbReference type="PANTHER" id="PTHR12058:SF0">
    <property type="entry name" value="ACTIN-RELATED PROTEIN 2_3 COMPLEX SUBUNIT 2"/>
    <property type="match status" value="1"/>
</dbReference>
<keyword evidence="7" id="KW-0966">Cell projection</keyword>
<organism evidence="10 11">
    <name type="scientific">Dendrobium thyrsiflorum</name>
    <name type="common">Pinecone-like raceme dendrobium</name>
    <name type="synonym">Orchid</name>
    <dbReference type="NCBI Taxonomy" id="117978"/>
    <lineage>
        <taxon>Eukaryota</taxon>
        <taxon>Viridiplantae</taxon>
        <taxon>Streptophyta</taxon>
        <taxon>Embryophyta</taxon>
        <taxon>Tracheophyta</taxon>
        <taxon>Spermatophyta</taxon>
        <taxon>Magnoliopsida</taxon>
        <taxon>Liliopsida</taxon>
        <taxon>Asparagales</taxon>
        <taxon>Orchidaceae</taxon>
        <taxon>Epidendroideae</taxon>
        <taxon>Malaxideae</taxon>
        <taxon>Dendrobiinae</taxon>
        <taxon>Dendrobium</taxon>
    </lineage>
</organism>
<dbReference type="GO" id="GO:0003779">
    <property type="term" value="F:actin binding"/>
    <property type="evidence" value="ECO:0007669"/>
    <property type="project" value="UniProtKB-KW"/>
</dbReference>
<evidence type="ECO:0000256" key="1">
    <source>
        <dbReference type="ARBA" id="ARBA00004245"/>
    </source>
</evidence>
<evidence type="ECO:0000313" key="10">
    <source>
        <dbReference type="EMBL" id="KAL0914472.1"/>
    </source>
</evidence>
<evidence type="ECO:0000256" key="9">
    <source>
        <dbReference type="ARBA" id="ARBA00056923"/>
    </source>
</evidence>
<keyword evidence="4" id="KW-0963">Cytoplasm</keyword>
<comment type="subcellular location">
    <subcellularLocation>
        <location evidence="2">Cell projection</location>
    </subcellularLocation>
    <subcellularLocation>
        <location evidence="1">Cytoplasm</location>
        <location evidence="1">Cytoskeleton</location>
    </subcellularLocation>
</comment>
<evidence type="ECO:0000256" key="7">
    <source>
        <dbReference type="ARBA" id="ARBA00023273"/>
    </source>
</evidence>
<dbReference type="GO" id="GO:0005885">
    <property type="term" value="C:Arp2/3 protein complex"/>
    <property type="evidence" value="ECO:0007669"/>
    <property type="project" value="UniProtKB-ARBA"/>
</dbReference>
<dbReference type="AlphaFoldDB" id="A0ABD0UVP6"/>
<evidence type="ECO:0000313" key="11">
    <source>
        <dbReference type="Proteomes" id="UP001552299"/>
    </source>
</evidence>
<comment type="function">
    <text evidence="9">Functions as actin-binding component of the Arp2/3 complex which is involved in regulation of actin polymerization and together with an activating nucleation-promoting factor (NPF) mediates the formation of branched actin networks. Seems to contact the mother actin filament. Arp2/3 complex plays a critical role in the control of cell morphogenesis via the modulation of cell polarity development.</text>
</comment>
<evidence type="ECO:0000256" key="5">
    <source>
        <dbReference type="ARBA" id="ARBA00023203"/>
    </source>
</evidence>
<dbReference type="InterPro" id="IPR007188">
    <property type="entry name" value="ARPC2"/>
</dbReference>
<dbReference type="InterPro" id="IPR034666">
    <property type="entry name" value="ARPC2/4"/>
</dbReference>
<dbReference type="PANTHER" id="PTHR12058">
    <property type="entry name" value="ARP2/3 COMPLEX 34 KDA SUBUNIT"/>
    <property type="match status" value="1"/>
</dbReference>